<gene>
    <name evidence="1" type="ORF">CC1G_04686</name>
</gene>
<dbReference type="HOGENOM" id="CLU_1970454_0_0_1"/>
<comment type="caution">
    <text evidence="1">The sequence shown here is derived from an EMBL/GenBank/DDBJ whole genome shotgun (WGS) entry which is preliminary data.</text>
</comment>
<dbReference type="KEGG" id="cci:CC1G_04686"/>
<dbReference type="AlphaFoldDB" id="A8N4Y6"/>
<reference evidence="1 2" key="1">
    <citation type="journal article" date="2010" name="Proc. Natl. Acad. Sci. U.S.A.">
        <title>Insights into evolution of multicellular fungi from the assembled chromosomes of the mushroom Coprinopsis cinerea (Coprinus cinereus).</title>
        <authorList>
            <person name="Stajich J.E."/>
            <person name="Wilke S.K."/>
            <person name="Ahren D."/>
            <person name="Au C.H."/>
            <person name="Birren B.W."/>
            <person name="Borodovsky M."/>
            <person name="Burns C."/>
            <person name="Canback B."/>
            <person name="Casselton L.A."/>
            <person name="Cheng C.K."/>
            <person name="Deng J."/>
            <person name="Dietrich F.S."/>
            <person name="Fargo D.C."/>
            <person name="Farman M.L."/>
            <person name="Gathman A.C."/>
            <person name="Goldberg J."/>
            <person name="Guigo R."/>
            <person name="Hoegger P.J."/>
            <person name="Hooker J.B."/>
            <person name="Huggins A."/>
            <person name="James T.Y."/>
            <person name="Kamada T."/>
            <person name="Kilaru S."/>
            <person name="Kodira C."/>
            <person name="Kues U."/>
            <person name="Kupfer D."/>
            <person name="Kwan H.S."/>
            <person name="Lomsadze A."/>
            <person name="Li W."/>
            <person name="Lilly W.W."/>
            <person name="Ma L.J."/>
            <person name="Mackey A.J."/>
            <person name="Manning G."/>
            <person name="Martin F."/>
            <person name="Muraguchi H."/>
            <person name="Natvig D.O."/>
            <person name="Palmerini H."/>
            <person name="Ramesh M.A."/>
            <person name="Rehmeyer C.J."/>
            <person name="Roe B.A."/>
            <person name="Shenoy N."/>
            <person name="Stanke M."/>
            <person name="Ter-Hovhannisyan V."/>
            <person name="Tunlid A."/>
            <person name="Velagapudi R."/>
            <person name="Vision T.J."/>
            <person name="Zeng Q."/>
            <person name="Zolan M.E."/>
            <person name="Pukkila P.J."/>
        </authorList>
    </citation>
    <scope>NUCLEOTIDE SEQUENCE [LARGE SCALE GENOMIC DNA]</scope>
    <source>
        <strain evidence="2">Okayama-7 / 130 / ATCC MYA-4618 / FGSC 9003</strain>
    </source>
</reference>
<dbReference type="Proteomes" id="UP000001861">
    <property type="component" value="Unassembled WGS sequence"/>
</dbReference>
<proteinExistence type="predicted"/>
<sequence length="127" mass="13464">MVDGSFSLAELAKGTPNPTDEAAEVWAQLIGAKRGAIDFYRLNTTVPSSAGEQTGAKFNAKMRADCLVPYHGLPTPTNSPVVSNDYLEGTSWTPPSPVTACLPLEEPLEEADAIAQAIKRPLLARAP</sequence>
<dbReference type="InParanoid" id="A8N4Y6"/>
<organism evidence="1 2">
    <name type="scientific">Coprinopsis cinerea (strain Okayama-7 / 130 / ATCC MYA-4618 / FGSC 9003)</name>
    <name type="common">Inky cap fungus</name>
    <name type="synonym">Hormographiella aspergillata</name>
    <dbReference type="NCBI Taxonomy" id="240176"/>
    <lineage>
        <taxon>Eukaryota</taxon>
        <taxon>Fungi</taxon>
        <taxon>Dikarya</taxon>
        <taxon>Basidiomycota</taxon>
        <taxon>Agaricomycotina</taxon>
        <taxon>Agaricomycetes</taxon>
        <taxon>Agaricomycetidae</taxon>
        <taxon>Agaricales</taxon>
        <taxon>Agaricineae</taxon>
        <taxon>Psathyrellaceae</taxon>
        <taxon>Coprinopsis</taxon>
    </lineage>
</organism>
<dbReference type="VEuPathDB" id="FungiDB:CC1G_04686"/>
<protein>
    <submittedName>
        <fullName evidence="1">Uncharacterized protein</fullName>
    </submittedName>
</protein>
<evidence type="ECO:0000313" key="2">
    <source>
        <dbReference type="Proteomes" id="UP000001861"/>
    </source>
</evidence>
<accession>A8N4Y6</accession>
<keyword evidence="2" id="KW-1185">Reference proteome</keyword>
<dbReference type="EMBL" id="AACS02000003">
    <property type="protein sequence ID" value="EAU91919.2"/>
    <property type="molecule type" value="Genomic_DNA"/>
</dbReference>
<dbReference type="GeneID" id="6006436"/>
<dbReference type="RefSeq" id="XP_001829997.2">
    <property type="nucleotide sequence ID" value="XM_001829945.2"/>
</dbReference>
<evidence type="ECO:0000313" key="1">
    <source>
        <dbReference type="EMBL" id="EAU91919.2"/>
    </source>
</evidence>
<name>A8N4Y6_COPC7</name>